<reference evidence="2 3" key="1">
    <citation type="submission" date="2011-09" db="EMBL/GenBank/DDBJ databases">
        <title>The draft genome of Methylobacterium extorquens DSM 13060.</title>
        <authorList>
            <consortium name="US DOE Joint Genome Institute (JGI-PGF)"/>
            <person name="Lucas S."/>
            <person name="Han J."/>
            <person name="Lapidus A."/>
            <person name="Cheng J.-F."/>
            <person name="Goodwin L."/>
            <person name="Pitluck S."/>
            <person name="Peters L."/>
            <person name="Land M.L."/>
            <person name="Hauser L."/>
            <person name="Koskimaki J."/>
            <person name="Halonen O."/>
            <person name="Pirttila A."/>
            <person name="Frank C."/>
            <person name="Woyke T.J."/>
        </authorList>
    </citation>
    <scope>NUCLEOTIDE SEQUENCE [LARGE SCALE GENOMIC DNA]</scope>
    <source>
        <strain evidence="2 3">DSM 13060</strain>
    </source>
</reference>
<dbReference type="AlphaFoldDB" id="H1KFM9"/>
<gene>
    <name evidence="2" type="ORF">MetexDRAFT_1441</name>
</gene>
<dbReference type="EMBL" id="AGJK01000025">
    <property type="protein sequence ID" value="EHP93687.1"/>
    <property type="molecule type" value="Genomic_DNA"/>
</dbReference>
<dbReference type="PATRIC" id="fig|882800.3.peg.1419"/>
<evidence type="ECO:0000259" key="1">
    <source>
        <dbReference type="Pfam" id="PF24722"/>
    </source>
</evidence>
<comment type="caution">
    <text evidence="2">The sequence shown here is derived from an EMBL/GenBank/DDBJ whole genome shotgun (WGS) entry which is preliminary data.</text>
</comment>
<dbReference type="InterPro" id="IPR056091">
    <property type="entry name" value="DUF7674"/>
</dbReference>
<sequence length="127" mass="14404">MTYEEVLHFMRDTFPEWWDGHLSEFEEEGSGSCHMAAGTLVGLIGEAMALGAKQFADRAAAFADRLAESEDPRVENLLYVSFFENMDHMRLDDLRLIAERLSPRARGMLSEMVPEVDAPIGRPSRRK</sequence>
<name>H1KFM9_METEX</name>
<evidence type="ECO:0000313" key="2">
    <source>
        <dbReference type="EMBL" id="EHP93687.1"/>
    </source>
</evidence>
<evidence type="ECO:0000313" key="3">
    <source>
        <dbReference type="Proteomes" id="UP000004382"/>
    </source>
</evidence>
<feature type="domain" description="DUF7674" evidence="1">
    <location>
        <begin position="13"/>
        <end position="104"/>
    </location>
</feature>
<accession>H1KFM9</accession>
<proteinExistence type="predicted"/>
<dbReference type="Proteomes" id="UP000004382">
    <property type="component" value="Unassembled WGS sequence"/>
</dbReference>
<protein>
    <recommendedName>
        <fullName evidence="1">DUF7674 domain-containing protein</fullName>
    </recommendedName>
</protein>
<dbReference type="RefSeq" id="WP_003598350.1">
    <property type="nucleotide sequence ID" value="NZ_AGJK01000025.1"/>
</dbReference>
<organism evidence="2 3">
    <name type="scientific">Methylorubrum extorquens DSM 13060</name>
    <dbReference type="NCBI Taxonomy" id="882800"/>
    <lineage>
        <taxon>Bacteria</taxon>
        <taxon>Pseudomonadati</taxon>
        <taxon>Pseudomonadota</taxon>
        <taxon>Alphaproteobacteria</taxon>
        <taxon>Hyphomicrobiales</taxon>
        <taxon>Methylobacteriaceae</taxon>
        <taxon>Methylorubrum</taxon>
    </lineage>
</organism>
<dbReference type="Pfam" id="PF24722">
    <property type="entry name" value="DUF7674"/>
    <property type="match status" value="1"/>
</dbReference>